<dbReference type="RefSeq" id="WP_425567043.1">
    <property type="nucleotide sequence ID" value="NZ_BAAAZR010000059.1"/>
</dbReference>
<dbReference type="Pfam" id="PF19832">
    <property type="entry name" value="DUF6313"/>
    <property type="match status" value="1"/>
</dbReference>
<keyword evidence="2" id="KW-1185">Reference proteome</keyword>
<name>A0ABP7JFV6_9ACTN</name>
<organism evidence="1 2">
    <name type="scientific">Sphaerisporangium flaviroseum</name>
    <dbReference type="NCBI Taxonomy" id="509199"/>
    <lineage>
        <taxon>Bacteria</taxon>
        <taxon>Bacillati</taxon>
        <taxon>Actinomycetota</taxon>
        <taxon>Actinomycetes</taxon>
        <taxon>Streptosporangiales</taxon>
        <taxon>Streptosporangiaceae</taxon>
        <taxon>Sphaerisporangium</taxon>
    </lineage>
</organism>
<dbReference type="Proteomes" id="UP001500888">
    <property type="component" value="Unassembled WGS sequence"/>
</dbReference>
<evidence type="ECO:0000313" key="1">
    <source>
        <dbReference type="EMBL" id="GAA3844118.1"/>
    </source>
</evidence>
<comment type="caution">
    <text evidence="1">The sequence shown here is derived from an EMBL/GenBank/DDBJ whole genome shotgun (WGS) entry which is preliminary data.</text>
</comment>
<accession>A0ABP7JFV6</accession>
<sequence length="84" mass="9813">MRSLTALHDGDGDEPRFVEIFVGKVHQGQWDPAEDHWERTVMDFLDTQEMEKLSAVRATRKAERLAIAALWYAARRWGRCPWCP</sequence>
<proteinExistence type="predicted"/>
<reference evidence="2" key="1">
    <citation type="journal article" date="2019" name="Int. J. Syst. Evol. Microbiol.">
        <title>The Global Catalogue of Microorganisms (GCM) 10K type strain sequencing project: providing services to taxonomists for standard genome sequencing and annotation.</title>
        <authorList>
            <consortium name="The Broad Institute Genomics Platform"/>
            <consortium name="The Broad Institute Genome Sequencing Center for Infectious Disease"/>
            <person name="Wu L."/>
            <person name="Ma J."/>
        </authorList>
    </citation>
    <scope>NUCLEOTIDE SEQUENCE [LARGE SCALE GENOMIC DNA]</scope>
    <source>
        <strain evidence="2">JCM 16908</strain>
    </source>
</reference>
<gene>
    <name evidence="1" type="ORF">GCM10022226_79020</name>
</gene>
<protein>
    <submittedName>
        <fullName evidence="1">Uncharacterized protein</fullName>
    </submittedName>
</protein>
<evidence type="ECO:0000313" key="2">
    <source>
        <dbReference type="Proteomes" id="UP001500888"/>
    </source>
</evidence>
<dbReference type="InterPro" id="IPR046280">
    <property type="entry name" value="DUF6313"/>
</dbReference>
<dbReference type="EMBL" id="BAAAZR010000059">
    <property type="protein sequence ID" value="GAA3844118.1"/>
    <property type="molecule type" value="Genomic_DNA"/>
</dbReference>